<reference evidence="1" key="1">
    <citation type="submission" date="2021-02" db="EMBL/GenBank/DDBJ databases">
        <authorList>
            <person name="Nowell W R."/>
        </authorList>
    </citation>
    <scope>NUCLEOTIDE SEQUENCE</scope>
</reference>
<proteinExistence type="predicted"/>
<dbReference type="Proteomes" id="UP000681720">
    <property type="component" value="Unassembled WGS sequence"/>
</dbReference>
<gene>
    <name evidence="3" type="ORF">BYL167_LOCUS77942</name>
    <name evidence="1" type="ORF">GIL414_LOCUS21944</name>
    <name evidence="2" type="ORF">GIL414_LOCUS21969</name>
</gene>
<evidence type="ECO:0000313" key="3">
    <source>
        <dbReference type="EMBL" id="CAF5174401.1"/>
    </source>
</evidence>
<evidence type="ECO:0000313" key="4">
    <source>
        <dbReference type="Proteomes" id="UP000681720"/>
    </source>
</evidence>
<protein>
    <submittedName>
        <fullName evidence="1">Uncharacterized protein</fullName>
    </submittedName>
</protein>
<name>A0A8S2SML7_9BILA</name>
<organism evidence="1 4">
    <name type="scientific">Rotaria magnacalcarata</name>
    <dbReference type="NCBI Taxonomy" id="392030"/>
    <lineage>
        <taxon>Eukaryota</taxon>
        <taxon>Metazoa</taxon>
        <taxon>Spiralia</taxon>
        <taxon>Gnathifera</taxon>
        <taxon>Rotifera</taxon>
        <taxon>Eurotatoria</taxon>
        <taxon>Bdelloidea</taxon>
        <taxon>Philodinida</taxon>
        <taxon>Philodinidae</taxon>
        <taxon>Rotaria</taxon>
    </lineage>
</organism>
<dbReference type="Proteomes" id="UP000681967">
    <property type="component" value="Unassembled WGS sequence"/>
</dbReference>
<evidence type="ECO:0000313" key="1">
    <source>
        <dbReference type="EMBL" id="CAF4209935.1"/>
    </source>
</evidence>
<sequence>MEYGKKERGRSKSRFGFDAFMSNINATL</sequence>
<dbReference type="EMBL" id="CAJOBJ010020390">
    <property type="protein sequence ID" value="CAF4210537.1"/>
    <property type="molecule type" value="Genomic_DNA"/>
</dbReference>
<feature type="non-terminal residue" evidence="1">
    <location>
        <position position="1"/>
    </location>
</feature>
<evidence type="ECO:0000313" key="2">
    <source>
        <dbReference type="EMBL" id="CAF4210537.1"/>
    </source>
</evidence>
<dbReference type="EMBL" id="CAJOBH010285280">
    <property type="protein sequence ID" value="CAF5174401.1"/>
    <property type="molecule type" value="Genomic_DNA"/>
</dbReference>
<dbReference type="AlphaFoldDB" id="A0A8S2SML7"/>
<dbReference type="EMBL" id="CAJOBJ010020265">
    <property type="protein sequence ID" value="CAF4209935.1"/>
    <property type="molecule type" value="Genomic_DNA"/>
</dbReference>
<accession>A0A8S2SML7</accession>
<comment type="caution">
    <text evidence="1">The sequence shown here is derived from an EMBL/GenBank/DDBJ whole genome shotgun (WGS) entry which is preliminary data.</text>
</comment>